<feature type="domain" description="RING-type" evidence="13">
    <location>
        <begin position="6"/>
        <end position="50"/>
    </location>
</feature>
<sequence length="316" mass="36531">MDDQICPRCKTSKYRKPSMKLMVNVCGHALCEACVDLLFLKGAGSCLECNVPLRRCNFRVQLFEDPMVEKEVDIRRRVLRDFNKREEDFNTLREYNDYLEEVESIVYNLTNNIDIIATNKKIEQYKKDNRDTIMRNKSKVSRDELEIERLIEMEKAHEEIRRKECLKLEEEEKKKKIRAKEALIDELMFSSADARNILETFAQNAKEEVKAQAPVPKATQFSTGIGFGMQQQSGFLPLPKVDEGVPFIYSAMEIETDGPEPPHWHDIEKTGYVKNVRSETDQERAGGYQANIACLRALQEALLGLYHVAERTELGL</sequence>
<protein>
    <recommendedName>
        <fullName evidence="6 10">CDK-activating kinase assembly factor MAT1</fullName>
    </recommendedName>
    <alternativeName>
        <fullName evidence="9 10">CDK7/cyclin-H assembly factor</fullName>
    </alternativeName>
    <alternativeName>
        <fullName evidence="7 10">Menage a trois</fullName>
    </alternativeName>
    <alternativeName>
        <fullName evidence="8 10">RING finger protein MAT1</fullName>
    </alternativeName>
</protein>
<keyword evidence="15" id="KW-1185">Reference proteome</keyword>
<evidence type="ECO:0000259" key="13">
    <source>
        <dbReference type="PROSITE" id="PS50089"/>
    </source>
</evidence>
<dbReference type="InterPro" id="IPR013083">
    <property type="entry name" value="Znf_RING/FYVE/PHD"/>
</dbReference>
<organism evidence="14 15">
    <name type="scientific">Gryllus longicercus</name>
    <dbReference type="NCBI Taxonomy" id="2509291"/>
    <lineage>
        <taxon>Eukaryota</taxon>
        <taxon>Metazoa</taxon>
        <taxon>Ecdysozoa</taxon>
        <taxon>Arthropoda</taxon>
        <taxon>Hexapoda</taxon>
        <taxon>Insecta</taxon>
        <taxon>Pterygota</taxon>
        <taxon>Neoptera</taxon>
        <taxon>Polyneoptera</taxon>
        <taxon>Orthoptera</taxon>
        <taxon>Ensifera</taxon>
        <taxon>Gryllidea</taxon>
        <taxon>Grylloidea</taxon>
        <taxon>Gryllidae</taxon>
        <taxon>Gryllinae</taxon>
        <taxon>Gryllus</taxon>
    </lineage>
</organism>
<keyword evidence="12" id="KW-0175">Coiled coil</keyword>
<keyword evidence="2" id="KW-0479">Metal-binding</keyword>
<evidence type="ECO:0000256" key="2">
    <source>
        <dbReference type="ARBA" id="ARBA00022723"/>
    </source>
</evidence>
<evidence type="ECO:0000313" key="15">
    <source>
        <dbReference type="Proteomes" id="UP001378592"/>
    </source>
</evidence>
<dbReference type="AlphaFoldDB" id="A0AAN9W6D2"/>
<dbReference type="PROSITE" id="PS50089">
    <property type="entry name" value="ZF_RING_2"/>
    <property type="match status" value="1"/>
</dbReference>
<dbReference type="GO" id="GO:0006289">
    <property type="term" value="P:nucleotide-excision repair"/>
    <property type="evidence" value="ECO:0007669"/>
    <property type="project" value="InterPro"/>
</dbReference>
<comment type="function">
    <text evidence="10">Stabilizes the cyclin H-CDK7 complex to form a functional CDK-activating kinase (CAK) enzymatic complex.</text>
</comment>
<evidence type="ECO:0000256" key="1">
    <source>
        <dbReference type="ARBA" id="ARBA00004123"/>
    </source>
</evidence>
<evidence type="ECO:0000256" key="3">
    <source>
        <dbReference type="ARBA" id="ARBA00022771"/>
    </source>
</evidence>
<dbReference type="InterPro" id="IPR004575">
    <property type="entry name" value="MAT1/Tfb3"/>
</dbReference>
<dbReference type="PROSITE" id="PS00518">
    <property type="entry name" value="ZF_RING_1"/>
    <property type="match status" value="1"/>
</dbReference>
<dbReference type="SUPFAM" id="SSF57850">
    <property type="entry name" value="RING/U-box"/>
    <property type="match status" value="1"/>
</dbReference>
<keyword evidence="10" id="KW-0131">Cell cycle</keyword>
<keyword evidence="3 11" id="KW-0863">Zinc-finger</keyword>
<dbReference type="Pfam" id="PF06391">
    <property type="entry name" value="MAT1"/>
    <property type="match status" value="1"/>
</dbReference>
<evidence type="ECO:0000256" key="11">
    <source>
        <dbReference type="PROSITE-ProRule" id="PRU00175"/>
    </source>
</evidence>
<evidence type="ECO:0000256" key="6">
    <source>
        <dbReference type="ARBA" id="ARBA00074719"/>
    </source>
</evidence>
<dbReference type="NCBIfam" id="TIGR00570">
    <property type="entry name" value="cdk7"/>
    <property type="match status" value="1"/>
</dbReference>
<dbReference type="InterPro" id="IPR057657">
    <property type="entry name" value="MAT1_CAK-anch"/>
</dbReference>
<dbReference type="PANTHER" id="PTHR12683">
    <property type="entry name" value="CDK-ACTIVATING KINASE ASSEMBLY FACTOR MAT1"/>
    <property type="match status" value="1"/>
</dbReference>
<reference evidence="14 15" key="1">
    <citation type="submission" date="2024-03" db="EMBL/GenBank/DDBJ databases">
        <title>The genome assembly and annotation of the cricket Gryllus longicercus Weissman &amp; Gray.</title>
        <authorList>
            <person name="Szrajer S."/>
            <person name="Gray D."/>
            <person name="Ylla G."/>
        </authorList>
    </citation>
    <scope>NUCLEOTIDE SEQUENCE [LARGE SCALE GENOMIC DNA]</scope>
    <source>
        <strain evidence="14">DAG 2021-001</strain>
        <tissue evidence="14">Whole body minus gut</tissue>
    </source>
</reference>
<keyword evidence="4" id="KW-0862">Zinc</keyword>
<name>A0AAN9W6D2_9ORTH</name>
<keyword evidence="10" id="KW-0804">Transcription</keyword>
<feature type="coiled-coil region" evidence="12">
    <location>
        <begin position="153"/>
        <end position="186"/>
    </location>
</feature>
<keyword evidence="5 10" id="KW-0539">Nucleus</keyword>
<dbReference type="GO" id="GO:0005675">
    <property type="term" value="C:transcription factor TFIIH holo complex"/>
    <property type="evidence" value="ECO:0007669"/>
    <property type="project" value="UniProtKB-UniRule"/>
</dbReference>
<dbReference type="PANTHER" id="PTHR12683:SF13">
    <property type="entry name" value="CDK-ACTIVATING KINASE ASSEMBLY FACTOR MAT1"/>
    <property type="match status" value="1"/>
</dbReference>
<dbReference type="Proteomes" id="UP001378592">
    <property type="component" value="Unassembled WGS sequence"/>
</dbReference>
<comment type="caution">
    <text evidence="14">The sequence shown here is derived from an EMBL/GenBank/DDBJ whole genome shotgun (WGS) entry which is preliminary data.</text>
</comment>
<evidence type="ECO:0000256" key="10">
    <source>
        <dbReference type="PIRNR" id="PIRNR003338"/>
    </source>
</evidence>
<evidence type="ECO:0000256" key="9">
    <source>
        <dbReference type="ARBA" id="ARBA00083888"/>
    </source>
</evidence>
<dbReference type="InterPro" id="IPR017907">
    <property type="entry name" value="Znf_RING_CS"/>
</dbReference>
<dbReference type="GO" id="GO:0006357">
    <property type="term" value="P:regulation of transcription by RNA polymerase II"/>
    <property type="evidence" value="ECO:0007669"/>
    <property type="project" value="TreeGrafter"/>
</dbReference>
<comment type="subunit">
    <text evidence="10">Associates with CDK7 and cyclin H.</text>
</comment>
<evidence type="ECO:0000256" key="7">
    <source>
        <dbReference type="ARBA" id="ARBA00077380"/>
    </source>
</evidence>
<proteinExistence type="predicted"/>
<dbReference type="Pfam" id="PF17121">
    <property type="entry name" value="zf-C3HC4_5"/>
    <property type="match status" value="1"/>
</dbReference>
<dbReference type="GO" id="GO:0008270">
    <property type="term" value="F:zinc ion binding"/>
    <property type="evidence" value="ECO:0007669"/>
    <property type="project" value="UniProtKB-KW"/>
</dbReference>
<evidence type="ECO:0000256" key="12">
    <source>
        <dbReference type="SAM" id="Coils"/>
    </source>
</evidence>
<dbReference type="FunFam" id="3.30.40.10:FF:000037">
    <property type="entry name" value="Cdk-activating kinase assembly factor MAT1, centre"/>
    <property type="match status" value="1"/>
</dbReference>
<evidence type="ECO:0000256" key="4">
    <source>
        <dbReference type="ARBA" id="ARBA00022833"/>
    </source>
</evidence>
<dbReference type="EMBL" id="JAZDUA010000013">
    <property type="protein sequence ID" value="KAK7873502.1"/>
    <property type="molecule type" value="Genomic_DNA"/>
</dbReference>
<dbReference type="InterPro" id="IPR015877">
    <property type="entry name" value="MAT1_centre"/>
</dbReference>
<dbReference type="InterPro" id="IPR001841">
    <property type="entry name" value="Znf_RING"/>
</dbReference>
<dbReference type="GO" id="GO:0061575">
    <property type="term" value="F:cyclin-dependent protein serine/threonine kinase activator activity"/>
    <property type="evidence" value="ECO:0007669"/>
    <property type="project" value="UniProtKB-UniRule"/>
</dbReference>
<accession>A0AAN9W6D2</accession>
<dbReference type="Gene3D" id="3.30.40.10">
    <property type="entry name" value="Zinc/RING finger domain, C3HC4 (zinc finger)"/>
    <property type="match status" value="1"/>
</dbReference>
<evidence type="ECO:0000313" key="14">
    <source>
        <dbReference type="EMBL" id="KAK7873502.1"/>
    </source>
</evidence>
<gene>
    <name evidence="14" type="ORF">R5R35_011841</name>
</gene>
<evidence type="ECO:0000256" key="5">
    <source>
        <dbReference type="ARBA" id="ARBA00023242"/>
    </source>
</evidence>
<comment type="subcellular location">
    <subcellularLocation>
        <location evidence="1 10">Nucleus</location>
    </subcellularLocation>
</comment>
<evidence type="ECO:0000256" key="8">
    <source>
        <dbReference type="ARBA" id="ARBA00077720"/>
    </source>
</evidence>
<dbReference type="CDD" id="cd16517">
    <property type="entry name" value="RING-HC_MAT1"/>
    <property type="match status" value="1"/>
</dbReference>
<dbReference type="PIRSF" id="PIRSF003338">
    <property type="entry name" value="MAT1_metazoa"/>
    <property type="match status" value="1"/>
</dbReference>
<dbReference type="Pfam" id="PF25811">
    <property type="entry name" value="CAK-anch_MAT1"/>
    <property type="match status" value="1"/>
</dbReference>
<keyword evidence="10" id="KW-0805">Transcription regulation</keyword>